<protein>
    <submittedName>
        <fullName evidence="1">Uncharacterized protein</fullName>
    </submittedName>
</protein>
<evidence type="ECO:0000313" key="3">
    <source>
        <dbReference type="Proteomes" id="UP000285301"/>
    </source>
</evidence>
<name>A0A3S3RZD8_9ACAR</name>
<dbReference type="Proteomes" id="UP000285301">
    <property type="component" value="Unassembled WGS sequence"/>
</dbReference>
<sequence length="90" mass="10110">MSLVAKSSLVQNNSDISTTVRIAQNILSAYSVKRCTNLARVVFTFPLNCKLAIGPEMYYAKRVSVLSLSSSSFRFFPLHFDYSPFINHAK</sequence>
<comment type="caution">
    <text evidence="1">The sequence shown here is derived from an EMBL/GenBank/DDBJ whole genome shotgun (WGS) entry which is preliminary data.</text>
</comment>
<dbReference type="EMBL" id="NCKU01003065">
    <property type="protein sequence ID" value="RWS08251.1"/>
    <property type="molecule type" value="Genomic_DNA"/>
</dbReference>
<reference evidence="1" key="2">
    <citation type="submission" date="2018-11" db="EMBL/GenBank/DDBJ databases">
        <title>Trombidioid mite genomics.</title>
        <authorList>
            <person name="Dong X."/>
        </authorList>
    </citation>
    <scope>NUCLEOTIDE SEQUENCE</scope>
    <source>
        <strain evidence="1">UoL-WK</strain>
    </source>
</reference>
<gene>
    <name evidence="2" type="ORF">B4U79_01499</name>
    <name evidence="1" type="ORF">B4U79_05684</name>
</gene>
<dbReference type="EMBL" id="NCKU01003051">
    <property type="protein sequence ID" value="RWS08276.1"/>
    <property type="molecule type" value="Genomic_DNA"/>
</dbReference>
<keyword evidence="3" id="KW-1185">Reference proteome</keyword>
<organism evidence="1 3">
    <name type="scientific">Dinothrombium tinctorium</name>
    <dbReference type="NCBI Taxonomy" id="1965070"/>
    <lineage>
        <taxon>Eukaryota</taxon>
        <taxon>Metazoa</taxon>
        <taxon>Ecdysozoa</taxon>
        <taxon>Arthropoda</taxon>
        <taxon>Chelicerata</taxon>
        <taxon>Arachnida</taxon>
        <taxon>Acari</taxon>
        <taxon>Acariformes</taxon>
        <taxon>Trombidiformes</taxon>
        <taxon>Prostigmata</taxon>
        <taxon>Anystina</taxon>
        <taxon>Parasitengona</taxon>
        <taxon>Trombidioidea</taxon>
        <taxon>Trombidiidae</taxon>
        <taxon>Dinothrombium</taxon>
    </lineage>
</organism>
<evidence type="ECO:0000313" key="1">
    <source>
        <dbReference type="EMBL" id="RWS08251.1"/>
    </source>
</evidence>
<evidence type="ECO:0000313" key="2">
    <source>
        <dbReference type="EMBL" id="RWS08276.1"/>
    </source>
</evidence>
<reference evidence="1 3" key="1">
    <citation type="journal article" date="2018" name="Gigascience">
        <title>Genomes of trombidid mites reveal novel predicted allergens and laterally-transferred genes associated with secondary metabolism.</title>
        <authorList>
            <person name="Dong X."/>
            <person name="Chaisiri K."/>
            <person name="Xia D."/>
            <person name="Armstrong S.D."/>
            <person name="Fang Y."/>
            <person name="Donnelly M.J."/>
            <person name="Kadowaki T."/>
            <person name="McGarry J.W."/>
            <person name="Darby A.C."/>
            <person name="Makepeace B.L."/>
        </authorList>
    </citation>
    <scope>NUCLEOTIDE SEQUENCE [LARGE SCALE GENOMIC DNA]</scope>
    <source>
        <strain evidence="1">UoL-WK</strain>
    </source>
</reference>
<proteinExistence type="predicted"/>
<dbReference type="AlphaFoldDB" id="A0A3S3RZD8"/>
<accession>A0A3S3RZD8</accession>